<accession>A0A922AF83</accession>
<evidence type="ECO:0000313" key="2">
    <source>
        <dbReference type="Proteomes" id="UP000811246"/>
    </source>
</evidence>
<comment type="caution">
    <text evidence="1">The sequence shown here is derived from an EMBL/GenBank/DDBJ whole genome shotgun (WGS) entry which is preliminary data.</text>
</comment>
<name>A0A922AF83_CARIL</name>
<reference evidence="1" key="1">
    <citation type="submission" date="2021-01" db="EMBL/GenBank/DDBJ databases">
        <authorList>
            <person name="Lovell J.T."/>
            <person name="Bentley N."/>
            <person name="Bhattarai G."/>
            <person name="Jenkins J.W."/>
            <person name="Sreedasyam A."/>
            <person name="Alarcon Y."/>
            <person name="Bock C."/>
            <person name="Boston L."/>
            <person name="Carlson J."/>
            <person name="Cervantes K."/>
            <person name="Clermont K."/>
            <person name="Krom N."/>
            <person name="Kubenka K."/>
            <person name="Mamidi S."/>
            <person name="Mattison C."/>
            <person name="Monteros M."/>
            <person name="Pisani C."/>
            <person name="Plott C."/>
            <person name="Rajasekar S."/>
            <person name="Rhein H.S."/>
            <person name="Rohla C."/>
            <person name="Song M."/>
            <person name="Hilaire R.S."/>
            <person name="Shu S."/>
            <person name="Wells L."/>
            <person name="Wang X."/>
            <person name="Webber J."/>
            <person name="Heerema R.J."/>
            <person name="Klein P."/>
            <person name="Conner P."/>
            <person name="Grauke L."/>
            <person name="Grimwood J."/>
            <person name="Schmutz J."/>
            <person name="Randall J.J."/>
        </authorList>
    </citation>
    <scope>NUCLEOTIDE SEQUENCE</scope>
    <source>
        <tissue evidence="1">Leaf</tissue>
    </source>
</reference>
<organism evidence="1 2">
    <name type="scientific">Carya illinoinensis</name>
    <name type="common">Pecan</name>
    <dbReference type="NCBI Taxonomy" id="32201"/>
    <lineage>
        <taxon>Eukaryota</taxon>
        <taxon>Viridiplantae</taxon>
        <taxon>Streptophyta</taxon>
        <taxon>Embryophyta</taxon>
        <taxon>Tracheophyta</taxon>
        <taxon>Spermatophyta</taxon>
        <taxon>Magnoliopsida</taxon>
        <taxon>eudicotyledons</taxon>
        <taxon>Gunneridae</taxon>
        <taxon>Pentapetalae</taxon>
        <taxon>rosids</taxon>
        <taxon>fabids</taxon>
        <taxon>Fagales</taxon>
        <taxon>Juglandaceae</taxon>
        <taxon>Carya</taxon>
    </lineage>
</organism>
<evidence type="ECO:0000313" key="1">
    <source>
        <dbReference type="EMBL" id="KAG6679505.1"/>
    </source>
</evidence>
<dbReference type="Proteomes" id="UP000811246">
    <property type="component" value="Chromosome 14"/>
</dbReference>
<proteinExistence type="predicted"/>
<sequence length="170" mass="18873">MAWQAIVSFQDLESYAFFDMDGNQTPQDLVIAGGKHISLNSNSSFYRDSRAKYIIEGIFDKLESLHTSVVIFGGEILENSMGLQVLLDKNLAPQTFDVLPLKVVFRPFDRGRERTPVGINCDDQDVVDELGMGSNGGWGALRWLGVLIGREFSVEDLLIILDKIFASVNG</sequence>
<protein>
    <submittedName>
        <fullName evidence="1">Uncharacterized protein</fullName>
    </submittedName>
</protein>
<dbReference type="EMBL" id="CM031838">
    <property type="protein sequence ID" value="KAG6679505.1"/>
    <property type="molecule type" value="Genomic_DNA"/>
</dbReference>
<dbReference type="AlphaFoldDB" id="A0A922AF83"/>
<gene>
    <name evidence="1" type="ORF">I3842_14G134800</name>
</gene>